<dbReference type="OrthoDB" id="10017160at2759"/>
<keyword evidence="2" id="KW-1185">Reference proteome</keyword>
<protein>
    <submittedName>
        <fullName evidence="1">Uncharacterized protein</fullName>
    </submittedName>
</protein>
<proteinExistence type="predicted"/>
<name>A0A4C2A185_EUMVA</name>
<evidence type="ECO:0000313" key="2">
    <source>
        <dbReference type="Proteomes" id="UP000299102"/>
    </source>
</evidence>
<comment type="caution">
    <text evidence="1">The sequence shown here is derived from an EMBL/GenBank/DDBJ whole genome shotgun (WGS) entry which is preliminary data.</text>
</comment>
<accession>A0A4C2A185</accession>
<dbReference type="EMBL" id="BGZK01002294">
    <property type="protein sequence ID" value="GBP92657.1"/>
    <property type="molecule type" value="Genomic_DNA"/>
</dbReference>
<organism evidence="1 2">
    <name type="scientific">Eumeta variegata</name>
    <name type="common">Bagworm moth</name>
    <name type="synonym">Eumeta japonica</name>
    <dbReference type="NCBI Taxonomy" id="151549"/>
    <lineage>
        <taxon>Eukaryota</taxon>
        <taxon>Metazoa</taxon>
        <taxon>Ecdysozoa</taxon>
        <taxon>Arthropoda</taxon>
        <taxon>Hexapoda</taxon>
        <taxon>Insecta</taxon>
        <taxon>Pterygota</taxon>
        <taxon>Neoptera</taxon>
        <taxon>Endopterygota</taxon>
        <taxon>Lepidoptera</taxon>
        <taxon>Glossata</taxon>
        <taxon>Ditrysia</taxon>
        <taxon>Tineoidea</taxon>
        <taxon>Psychidae</taxon>
        <taxon>Oiketicinae</taxon>
        <taxon>Eumeta</taxon>
    </lineage>
</organism>
<dbReference type="AlphaFoldDB" id="A0A4C2A185"/>
<gene>
    <name evidence="1" type="ORF">EVAR_67711_1</name>
</gene>
<evidence type="ECO:0000313" key="1">
    <source>
        <dbReference type="EMBL" id="GBP92657.1"/>
    </source>
</evidence>
<sequence>MNPFKRGRTNLIYDLREGGPSMATIQDNIAQWVFPLEKLHTKVKRGQDVGKKMVASFFGSISYSATIVVEEKKVAVDWNPNNCVTLVFEKVQKNELAIAFSFIMTTPQHIPPDKQLTIWECLVYKYWLIYPTAPVSH</sequence>
<reference evidence="1 2" key="1">
    <citation type="journal article" date="2019" name="Commun. Biol.">
        <title>The bagworm genome reveals a unique fibroin gene that provides high tensile strength.</title>
        <authorList>
            <person name="Kono N."/>
            <person name="Nakamura H."/>
            <person name="Ohtoshi R."/>
            <person name="Tomita M."/>
            <person name="Numata K."/>
            <person name="Arakawa K."/>
        </authorList>
    </citation>
    <scope>NUCLEOTIDE SEQUENCE [LARGE SCALE GENOMIC DNA]</scope>
</reference>
<dbReference type="Proteomes" id="UP000299102">
    <property type="component" value="Unassembled WGS sequence"/>
</dbReference>